<dbReference type="PANTHER" id="PTHR39209:SF2">
    <property type="entry name" value="CYTOPLASMIC PROTEIN"/>
    <property type="match status" value="1"/>
</dbReference>
<dbReference type="EMBL" id="AP022822">
    <property type="protein sequence ID" value="BCA85662.1"/>
    <property type="molecule type" value="Genomic_DNA"/>
</dbReference>
<dbReference type="KEGG" id="esg:EsVE80_11850"/>
<dbReference type="SUPFAM" id="SSF56037">
    <property type="entry name" value="PheT/TilS domain"/>
    <property type="match status" value="1"/>
</dbReference>
<evidence type="ECO:0000313" key="3">
    <source>
        <dbReference type="Proteomes" id="UP000502998"/>
    </source>
</evidence>
<dbReference type="InterPro" id="IPR020825">
    <property type="entry name" value="Phe-tRNA_synthase-like_B3/B4"/>
</dbReference>
<dbReference type="Gene3D" id="3.50.40.10">
    <property type="entry name" value="Phenylalanyl-trna Synthetase, Chain B, domain 3"/>
    <property type="match status" value="1"/>
</dbReference>
<name>A0A679II11_9ENTE</name>
<dbReference type="RefSeq" id="WP_232061292.1">
    <property type="nucleotide sequence ID" value="NZ_AP022822.1"/>
</dbReference>
<evidence type="ECO:0000259" key="1">
    <source>
        <dbReference type="Pfam" id="PF03483"/>
    </source>
</evidence>
<dbReference type="GO" id="GO:0004826">
    <property type="term" value="F:phenylalanine-tRNA ligase activity"/>
    <property type="evidence" value="ECO:0007669"/>
    <property type="project" value="InterPro"/>
</dbReference>
<dbReference type="AlphaFoldDB" id="A0A679II11"/>
<protein>
    <recommendedName>
        <fullName evidence="1">B3/B4 tRNA-binding domain-containing protein</fullName>
    </recommendedName>
</protein>
<dbReference type="InterPro" id="IPR005146">
    <property type="entry name" value="B3/B4_tRNA-bd"/>
</dbReference>
<dbReference type="GO" id="GO:0003723">
    <property type="term" value="F:RNA binding"/>
    <property type="evidence" value="ECO:0007669"/>
    <property type="project" value="InterPro"/>
</dbReference>
<keyword evidence="3" id="KW-1185">Reference proteome</keyword>
<reference evidence="2 3" key="1">
    <citation type="submission" date="2020-02" db="EMBL/GenBank/DDBJ databases">
        <title>Characterization of vanA genotype vancomycin-resistant Enterococcus saigonensis VE80.</title>
        <authorList>
            <person name="Harada T."/>
            <person name="Motooka D."/>
            <person name="Nakamura S."/>
            <person name="Yamamoto Y."/>
            <person name="Kawahara R."/>
            <person name="Kawatsu K."/>
        </authorList>
    </citation>
    <scope>NUCLEOTIDE SEQUENCE [LARGE SCALE GENOMIC DNA]</scope>
    <source>
        <strain evidence="2 3">VE80</strain>
    </source>
</reference>
<dbReference type="Proteomes" id="UP000502998">
    <property type="component" value="Chromosome"/>
</dbReference>
<evidence type="ECO:0000313" key="2">
    <source>
        <dbReference type="EMBL" id="BCA85662.1"/>
    </source>
</evidence>
<dbReference type="PANTHER" id="PTHR39209">
    <property type="match status" value="1"/>
</dbReference>
<sequence length="156" mass="17370">MEFYLRDSLLALGMKAIVLAKVTNVSPEAPLTKELEMYITASEELAVNYDRDAIRSYFVIAGYREKMQSIGQSVKKNPPTAEALIKNIQRRGSMPRVNSIVDLYNAEALHSFLAIGAHDYDAITDFVEFTRATEPTVFLPIGSNKKQVAVGGYYLS</sequence>
<organism evidence="2 3">
    <name type="scientific">Enterococcus saigonensis</name>
    <dbReference type="NCBI Taxonomy" id="1805431"/>
    <lineage>
        <taxon>Bacteria</taxon>
        <taxon>Bacillati</taxon>
        <taxon>Bacillota</taxon>
        <taxon>Bacilli</taxon>
        <taxon>Lactobacillales</taxon>
        <taxon>Enterococcaceae</taxon>
        <taxon>Enterococcus</taxon>
    </lineage>
</organism>
<feature type="domain" description="B3/B4 tRNA-binding" evidence="1">
    <location>
        <begin position="64"/>
        <end position="147"/>
    </location>
</feature>
<gene>
    <name evidence="2" type="ORF">EsVE80_11850</name>
</gene>
<proteinExistence type="predicted"/>
<accession>A0A679II11</accession>
<dbReference type="Pfam" id="PF03483">
    <property type="entry name" value="B3_4"/>
    <property type="match status" value="1"/>
</dbReference>